<feature type="transmembrane region" description="Helical" evidence="8">
    <location>
        <begin position="37"/>
        <end position="56"/>
    </location>
</feature>
<organism evidence="9">
    <name type="scientific">Streptomyces sp. Y1</name>
    <dbReference type="NCBI Taxonomy" id="3238634"/>
    <lineage>
        <taxon>Bacteria</taxon>
        <taxon>Bacillati</taxon>
        <taxon>Actinomycetota</taxon>
        <taxon>Actinomycetes</taxon>
        <taxon>Kitasatosporales</taxon>
        <taxon>Streptomycetaceae</taxon>
        <taxon>Streptomyces</taxon>
    </lineage>
</organism>
<dbReference type="RefSeq" id="WP_369182437.1">
    <property type="nucleotide sequence ID" value="NZ_CP163445.1"/>
</dbReference>
<feature type="transmembrane region" description="Helical" evidence="8">
    <location>
        <begin position="6"/>
        <end position="25"/>
    </location>
</feature>
<feature type="transmembrane region" description="Helical" evidence="8">
    <location>
        <begin position="285"/>
        <end position="305"/>
    </location>
</feature>
<dbReference type="PANTHER" id="PTHR36838">
    <property type="entry name" value="AUXIN EFFLUX CARRIER FAMILY PROTEIN"/>
    <property type="match status" value="1"/>
</dbReference>
<dbReference type="InterPro" id="IPR004776">
    <property type="entry name" value="Mem_transp_PIN-like"/>
</dbReference>
<feature type="transmembrane region" description="Helical" evidence="8">
    <location>
        <begin position="68"/>
        <end position="90"/>
    </location>
</feature>
<comment type="similarity">
    <text evidence="2">Belongs to the auxin efflux carrier (TC 2.A.69) family.</text>
</comment>
<evidence type="ECO:0000256" key="4">
    <source>
        <dbReference type="ARBA" id="ARBA00022475"/>
    </source>
</evidence>
<dbReference type="PANTHER" id="PTHR36838:SF3">
    <property type="entry name" value="TRANSPORTER AUXIN EFFLUX CARRIER EC FAMILY"/>
    <property type="match status" value="1"/>
</dbReference>
<feature type="transmembrane region" description="Helical" evidence="8">
    <location>
        <begin position="97"/>
        <end position="118"/>
    </location>
</feature>
<feature type="transmembrane region" description="Helical" evidence="8">
    <location>
        <begin position="165"/>
        <end position="184"/>
    </location>
</feature>
<feature type="transmembrane region" description="Helical" evidence="8">
    <location>
        <begin position="124"/>
        <end position="145"/>
    </location>
</feature>
<keyword evidence="6 8" id="KW-1133">Transmembrane helix</keyword>
<keyword evidence="5 8" id="KW-0812">Transmembrane</keyword>
<feature type="transmembrane region" description="Helical" evidence="8">
    <location>
        <begin position="221"/>
        <end position="242"/>
    </location>
</feature>
<keyword evidence="3" id="KW-0813">Transport</keyword>
<reference evidence="9" key="1">
    <citation type="submission" date="2024-07" db="EMBL/GenBank/DDBJ databases">
        <authorList>
            <person name="Yu S.T."/>
        </authorList>
    </citation>
    <scope>NUCLEOTIDE SEQUENCE</scope>
    <source>
        <strain evidence="9">Y1</strain>
    </source>
</reference>
<evidence type="ECO:0000256" key="7">
    <source>
        <dbReference type="ARBA" id="ARBA00023136"/>
    </source>
</evidence>
<protein>
    <submittedName>
        <fullName evidence="9">AEC family transporter</fullName>
    </submittedName>
</protein>
<feature type="transmembrane region" description="Helical" evidence="8">
    <location>
        <begin position="190"/>
        <end position="209"/>
    </location>
</feature>
<dbReference type="AlphaFoldDB" id="A0AB39TGR8"/>
<dbReference type="Gene3D" id="1.20.1530.20">
    <property type="match status" value="1"/>
</dbReference>
<evidence type="ECO:0000256" key="5">
    <source>
        <dbReference type="ARBA" id="ARBA00022692"/>
    </source>
</evidence>
<comment type="subcellular location">
    <subcellularLocation>
        <location evidence="1">Cell membrane</location>
        <topology evidence="1">Multi-pass membrane protein</topology>
    </subcellularLocation>
</comment>
<accession>A0AB39TGR8</accession>
<evidence type="ECO:0000313" key="9">
    <source>
        <dbReference type="EMBL" id="XDQ77689.1"/>
    </source>
</evidence>
<evidence type="ECO:0000256" key="2">
    <source>
        <dbReference type="ARBA" id="ARBA00010145"/>
    </source>
</evidence>
<proteinExistence type="inferred from homology"/>
<evidence type="ECO:0000256" key="3">
    <source>
        <dbReference type="ARBA" id="ARBA00022448"/>
    </source>
</evidence>
<evidence type="ECO:0000256" key="1">
    <source>
        <dbReference type="ARBA" id="ARBA00004651"/>
    </source>
</evidence>
<evidence type="ECO:0000256" key="6">
    <source>
        <dbReference type="ARBA" id="ARBA00022989"/>
    </source>
</evidence>
<dbReference type="Pfam" id="PF03547">
    <property type="entry name" value="Mem_trans"/>
    <property type="match status" value="2"/>
</dbReference>
<name>A0AB39TGR8_9ACTN</name>
<dbReference type="EMBL" id="CP163445">
    <property type="protein sequence ID" value="XDQ77689.1"/>
    <property type="molecule type" value="Genomic_DNA"/>
</dbReference>
<gene>
    <name evidence="9" type="ORF">AB2U05_03905</name>
</gene>
<keyword evidence="4" id="KW-1003">Cell membrane</keyword>
<evidence type="ECO:0000256" key="8">
    <source>
        <dbReference type="SAM" id="Phobius"/>
    </source>
</evidence>
<feature type="transmembrane region" description="Helical" evidence="8">
    <location>
        <begin position="254"/>
        <end position="273"/>
    </location>
</feature>
<sequence>MPSLHPLLSGFAPIWALTGVGYLVGRSRLLGAQAEAVLTKFVFHVAMPAALFLMISRTPLDRFANPSMLAFAAGTAAGTGLGLLAGRLLFRRKGGELAIGAMASGYVNSANLGIPVAMQVVGDASFVAPVVLFQILLVTPAVLAVLDSGAAGRRALVTLPLRNPILLATALGAVASATGLYLPAELNHSAELLGGAGVPTALVALGMSLHNRPPAEGRSRLAETGFIVAVKTLVQPLAALAVAGPLLHLSTHQLLTVVLFSALPTAQNVYTYAREYGQATGLARDAVLWSTLVSMATLSVISWSLGPS</sequence>
<keyword evidence="7 8" id="KW-0472">Membrane</keyword>
<dbReference type="InterPro" id="IPR038770">
    <property type="entry name" value="Na+/solute_symporter_sf"/>
</dbReference>
<dbReference type="GO" id="GO:0005886">
    <property type="term" value="C:plasma membrane"/>
    <property type="evidence" value="ECO:0007669"/>
    <property type="project" value="UniProtKB-SubCell"/>
</dbReference>
<dbReference type="GO" id="GO:0055085">
    <property type="term" value="P:transmembrane transport"/>
    <property type="evidence" value="ECO:0007669"/>
    <property type="project" value="InterPro"/>
</dbReference>